<evidence type="ECO:0000313" key="9">
    <source>
        <dbReference type="Proteomes" id="UP000799428"/>
    </source>
</evidence>
<reference evidence="8" key="1">
    <citation type="journal article" date="2020" name="Stud. Mycol.">
        <title>101 Dothideomycetes genomes: a test case for predicting lifestyles and emergence of pathogens.</title>
        <authorList>
            <person name="Haridas S."/>
            <person name="Albert R."/>
            <person name="Binder M."/>
            <person name="Bloem J."/>
            <person name="Labutti K."/>
            <person name="Salamov A."/>
            <person name="Andreopoulos B."/>
            <person name="Baker S."/>
            <person name="Barry K."/>
            <person name="Bills G."/>
            <person name="Bluhm B."/>
            <person name="Cannon C."/>
            <person name="Castanera R."/>
            <person name="Culley D."/>
            <person name="Daum C."/>
            <person name="Ezra D."/>
            <person name="Gonzalez J."/>
            <person name="Henrissat B."/>
            <person name="Kuo A."/>
            <person name="Liang C."/>
            <person name="Lipzen A."/>
            <person name="Lutzoni F."/>
            <person name="Magnuson J."/>
            <person name="Mondo S."/>
            <person name="Nolan M."/>
            <person name="Ohm R."/>
            <person name="Pangilinan J."/>
            <person name="Park H.-J."/>
            <person name="Ramirez L."/>
            <person name="Alfaro M."/>
            <person name="Sun H."/>
            <person name="Tritt A."/>
            <person name="Yoshinaga Y."/>
            <person name="Zwiers L.-H."/>
            <person name="Turgeon B."/>
            <person name="Goodwin S."/>
            <person name="Spatafora J."/>
            <person name="Crous P."/>
            <person name="Grigoriev I."/>
        </authorList>
    </citation>
    <scope>NUCLEOTIDE SEQUENCE</scope>
    <source>
        <strain evidence="8">CBS 279.74</strain>
    </source>
</reference>
<proteinExistence type="predicted"/>
<organism evidence="8 9">
    <name type="scientific">Pleomassaria siparia CBS 279.74</name>
    <dbReference type="NCBI Taxonomy" id="1314801"/>
    <lineage>
        <taxon>Eukaryota</taxon>
        <taxon>Fungi</taxon>
        <taxon>Dikarya</taxon>
        <taxon>Ascomycota</taxon>
        <taxon>Pezizomycotina</taxon>
        <taxon>Dothideomycetes</taxon>
        <taxon>Pleosporomycetidae</taxon>
        <taxon>Pleosporales</taxon>
        <taxon>Pleomassariaceae</taxon>
        <taxon>Pleomassaria</taxon>
    </lineage>
</organism>
<dbReference type="Gene3D" id="3.30.40.10">
    <property type="entry name" value="Zinc/RING finger domain, C3HC4 (zinc finger)"/>
    <property type="match status" value="1"/>
</dbReference>
<dbReference type="InterPro" id="IPR001841">
    <property type="entry name" value="Znf_RING"/>
</dbReference>
<dbReference type="AlphaFoldDB" id="A0A6G1K145"/>
<dbReference type="Pfam" id="PF12678">
    <property type="entry name" value="zf-rbx1"/>
    <property type="match status" value="1"/>
</dbReference>
<dbReference type="InterPro" id="IPR013083">
    <property type="entry name" value="Znf_RING/FYVE/PHD"/>
</dbReference>
<dbReference type="PROSITE" id="PS50089">
    <property type="entry name" value="ZF_RING_2"/>
    <property type="match status" value="1"/>
</dbReference>
<dbReference type="PANTHER" id="PTHR22763">
    <property type="entry name" value="RING ZINC FINGER PROTEIN"/>
    <property type="match status" value="1"/>
</dbReference>
<evidence type="ECO:0000313" key="8">
    <source>
        <dbReference type="EMBL" id="KAF2706232.1"/>
    </source>
</evidence>
<dbReference type="SUPFAM" id="SSF57850">
    <property type="entry name" value="RING/U-box"/>
    <property type="match status" value="1"/>
</dbReference>
<sequence>MAGRRNIIPTSHKDYCQVIRLEGQIDNAIEIWSFLDQYDPIKSDTDAILRRAVESYFGAIRSLQTNFFNCGIDLARGTSNLGGFVAMMNEMFFARLPGDLLEADFLWPRILWLQNLQCVLENENLSIEESLIEGWRMFLDPEQGPTKHNLCYNIAEQSSSWHGLAADEQEEFLKCFAINADMVHGLPGRLQMPDLTDPRARKAEELGVFREFALSRKVKCLDVNHPSVTAPTSEVSICSICHEDLVKEEIGSSASHRPVETSCHHVFGYSCIRNWFSEGQQTCPMCREQFTSVHECTLEELLQSCDRALEWMDPCNQFEVRPRPHSFLDKLSLLFRPASEIREKVQAPTRRELEKEKEKLVIYGLFLTRDRLQAVVENDADRFRQVVERQAQVFARRVWINFINGTRPDYY</sequence>
<dbReference type="GO" id="GO:0008270">
    <property type="term" value="F:zinc ion binding"/>
    <property type="evidence" value="ECO:0007669"/>
    <property type="project" value="UniProtKB-KW"/>
</dbReference>
<keyword evidence="4" id="KW-0833">Ubl conjugation pathway</keyword>
<protein>
    <recommendedName>
        <fullName evidence="7">RING-type domain-containing protein</fullName>
    </recommendedName>
</protein>
<comment type="pathway">
    <text evidence="1">Protein modification; protein ubiquitination.</text>
</comment>
<gene>
    <name evidence="8" type="ORF">K504DRAFT_438315</name>
</gene>
<evidence type="ECO:0000259" key="7">
    <source>
        <dbReference type="PROSITE" id="PS50089"/>
    </source>
</evidence>
<feature type="domain" description="RING-type" evidence="7">
    <location>
        <begin position="238"/>
        <end position="287"/>
    </location>
</feature>
<dbReference type="SMART" id="SM00184">
    <property type="entry name" value="RING"/>
    <property type="match status" value="1"/>
</dbReference>
<keyword evidence="2" id="KW-0479">Metal-binding</keyword>
<evidence type="ECO:0000256" key="6">
    <source>
        <dbReference type="PROSITE-ProRule" id="PRU00175"/>
    </source>
</evidence>
<evidence type="ECO:0000256" key="5">
    <source>
        <dbReference type="ARBA" id="ARBA00022833"/>
    </source>
</evidence>
<dbReference type="GO" id="GO:0043161">
    <property type="term" value="P:proteasome-mediated ubiquitin-dependent protein catabolic process"/>
    <property type="evidence" value="ECO:0007669"/>
    <property type="project" value="TreeGrafter"/>
</dbReference>
<evidence type="ECO:0000256" key="1">
    <source>
        <dbReference type="ARBA" id="ARBA00004906"/>
    </source>
</evidence>
<accession>A0A6G1K145</accession>
<dbReference type="GO" id="GO:0012505">
    <property type="term" value="C:endomembrane system"/>
    <property type="evidence" value="ECO:0007669"/>
    <property type="project" value="TreeGrafter"/>
</dbReference>
<keyword evidence="9" id="KW-1185">Reference proteome</keyword>
<dbReference type="OrthoDB" id="8062037at2759"/>
<keyword evidence="5" id="KW-0862">Zinc</keyword>
<dbReference type="InterPro" id="IPR024766">
    <property type="entry name" value="Znf_RING_H2"/>
</dbReference>
<dbReference type="EMBL" id="MU005776">
    <property type="protein sequence ID" value="KAF2706232.1"/>
    <property type="molecule type" value="Genomic_DNA"/>
</dbReference>
<evidence type="ECO:0000256" key="4">
    <source>
        <dbReference type="ARBA" id="ARBA00022786"/>
    </source>
</evidence>
<dbReference type="GO" id="GO:0061630">
    <property type="term" value="F:ubiquitin protein ligase activity"/>
    <property type="evidence" value="ECO:0007669"/>
    <property type="project" value="TreeGrafter"/>
</dbReference>
<evidence type="ECO:0000256" key="2">
    <source>
        <dbReference type="ARBA" id="ARBA00022723"/>
    </source>
</evidence>
<evidence type="ECO:0000256" key="3">
    <source>
        <dbReference type="ARBA" id="ARBA00022771"/>
    </source>
</evidence>
<dbReference type="Proteomes" id="UP000799428">
    <property type="component" value="Unassembled WGS sequence"/>
</dbReference>
<dbReference type="InterPro" id="IPR050731">
    <property type="entry name" value="HRD1_E3_ubiq-ligases"/>
</dbReference>
<keyword evidence="3 6" id="KW-0863">Zinc-finger</keyword>
<name>A0A6G1K145_9PLEO</name>